<dbReference type="GO" id="GO:0055085">
    <property type="term" value="P:transmembrane transport"/>
    <property type="evidence" value="ECO:0007669"/>
    <property type="project" value="UniProtKB-ARBA"/>
</dbReference>
<evidence type="ECO:0000313" key="7">
    <source>
        <dbReference type="Proteomes" id="UP000012984"/>
    </source>
</evidence>
<dbReference type="GO" id="GO:0016887">
    <property type="term" value="F:ATP hydrolysis activity"/>
    <property type="evidence" value="ECO:0007669"/>
    <property type="project" value="InterPro"/>
</dbReference>
<dbReference type="HOGENOM" id="CLU_000604_73_3_14"/>
<evidence type="ECO:0000259" key="5">
    <source>
        <dbReference type="PROSITE" id="PS50893"/>
    </source>
</evidence>
<sequence length="618" mass="72266">MIKDREKIIKVRDLLIQFGSGKNKVKAVKGVSFDIYKGETFGLVGESGSGKTTIGRAIMGIQPVTDGAIFFENKLLRGKAPNVYAINQKIFRHLDAMKQNQLTTSLCLNDYLNEFKRIFYKYTQSKFYNFKTKQLEDYPDNVSRTIVEGTNLKDTKLVSIKKNVNLWIVFEAINDNLKRMLKIIRLQDKLSKFLATVFEYIDTSKELSTSIKQYQKIVSDIMFEIKQHENQIYIILQEMTEIRTKVEKGYHTSISKFFDDLGVRLKKVIALQKQISVLIEKAKKAQIINVALTAPKQKQLIISRQLDAVKNETWLVKDFQKLVEIIQENNFYKALQAGEIFQQPTKQAIKENKKDIQMIFQDPSSSLNERMAVEEIIQEGLDNFPELYRNDQVRKAYIKWFNQNNTQQQLDENSQIKESDIKRYLITELLKTVGMLPEHLSRYPHEFSGGQRQRIGIARTLIMKPKFVVADEPISALDVSIRAQIMNLLSKFQKDFDLTYIFIAHDLSVVRFTTNRIAVIYRGDIVELAESDELFECPLHPYTKSLLSAIPLPDPIKERNKVHFEYKPDEQHYDYLIDFPKWREIKNGHYIYANDREFKNYQIQLDKYYKSKKTEKAK</sequence>
<dbReference type="InterPro" id="IPR003439">
    <property type="entry name" value="ABC_transporter-like_ATP-bd"/>
</dbReference>
<dbReference type="PROSITE" id="PS00211">
    <property type="entry name" value="ABC_TRANSPORTER_1"/>
    <property type="match status" value="1"/>
</dbReference>
<dbReference type="GO" id="GO:0015833">
    <property type="term" value="P:peptide transport"/>
    <property type="evidence" value="ECO:0007669"/>
    <property type="project" value="InterPro"/>
</dbReference>
<evidence type="ECO:0000313" key="6">
    <source>
        <dbReference type="EMBL" id="AGJ90532.1"/>
    </source>
</evidence>
<keyword evidence="3" id="KW-0547">Nucleotide-binding</keyword>
<dbReference type="InterPro" id="IPR027417">
    <property type="entry name" value="P-loop_NTPase"/>
</dbReference>
<dbReference type="InterPro" id="IPR050319">
    <property type="entry name" value="ABC_transp_ATP-bind"/>
</dbReference>
<organism evidence="6 7">
    <name type="scientific">Mycoplasma putrefaciens Mput9231</name>
    <dbReference type="NCBI Taxonomy" id="1292033"/>
    <lineage>
        <taxon>Bacteria</taxon>
        <taxon>Bacillati</taxon>
        <taxon>Mycoplasmatota</taxon>
        <taxon>Mollicutes</taxon>
        <taxon>Mycoplasmataceae</taxon>
        <taxon>Mycoplasma</taxon>
    </lineage>
</organism>
<proteinExistence type="inferred from homology"/>
<dbReference type="InterPro" id="IPR003593">
    <property type="entry name" value="AAA+_ATPase"/>
</dbReference>
<dbReference type="OrthoDB" id="9779287at2"/>
<dbReference type="CDD" id="cd03257">
    <property type="entry name" value="ABC_NikE_OppD_transporters"/>
    <property type="match status" value="1"/>
</dbReference>
<dbReference type="Proteomes" id="UP000012984">
    <property type="component" value="Chromosome"/>
</dbReference>
<dbReference type="eggNOG" id="COG4608">
    <property type="taxonomic scope" value="Bacteria"/>
</dbReference>
<reference evidence="6 7" key="1">
    <citation type="journal article" date="2013" name="Genome Announc.">
        <title>Complete Genome Sequence of Mycoplasma putrefaciens Strain 9231, One of the Agents of Contagious Agalactia in Goats.</title>
        <authorList>
            <person name="Dupuy V."/>
            <person name="Sirand-Pugnet P."/>
            <person name="Baranowski E."/>
            <person name="Barre A."/>
            <person name="Breton M."/>
            <person name="Couture C."/>
            <person name="Dordet-Frisoni E."/>
            <person name="Gaurivaud P."/>
            <person name="Jacob D."/>
            <person name="Lemaitre C."/>
            <person name="Manso-Silvan L."/>
            <person name="Nikolski M."/>
            <person name="Nouvel L.X."/>
            <person name="Poumarat F."/>
            <person name="Tardy F."/>
            <person name="Thebault P."/>
            <person name="Theil S."/>
            <person name="Citti C."/>
            <person name="Blanchard A."/>
            <person name="Thiaucourt F."/>
        </authorList>
    </citation>
    <scope>NUCLEOTIDE SEQUENCE [LARGE SCALE GENOMIC DNA]</scope>
    <source>
        <strain evidence="6">Mput9231</strain>
    </source>
</reference>
<evidence type="ECO:0000256" key="3">
    <source>
        <dbReference type="ARBA" id="ARBA00022741"/>
    </source>
</evidence>
<comment type="similarity">
    <text evidence="1">Belongs to the ABC transporter superfamily.</text>
</comment>
<dbReference type="Pfam" id="PF00005">
    <property type="entry name" value="ABC_tran"/>
    <property type="match status" value="2"/>
</dbReference>
<dbReference type="eggNOG" id="COG0444">
    <property type="taxonomic scope" value="Bacteria"/>
</dbReference>
<dbReference type="PATRIC" id="fig|1292033.3.peg.79"/>
<dbReference type="AlphaFoldDB" id="M9WBM0"/>
<dbReference type="KEGG" id="mput:MPUT9231_0780"/>
<dbReference type="SUPFAM" id="SSF52540">
    <property type="entry name" value="P-loop containing nucleoside triphosphate hydrolases"/>
    <property type="match status" value="1"/>
</dbReference>
<dbReference type="RefSeq" id="WP_015587187.1">
    <property type="nucleotide sequence ID" value="NC_021083.1"/>
</dbReference>
<dbReference type="InterPro" id="IPR017871">
    <property type="entry name" value="ABC_transporter-like_CS"/>
</dbReference>
<dbReference type="PANTHER" id="PTHR43776">
    <property type="entry name" value="TRANSPORT ATP-BINDING PROTEIN"/>
    <property type="match status" value="1"/>
</dbReference>
<evidence type="ECO:0000256" key="1">
    <source>
        <dbReference type="ARBA" id="ARBA00005417"/>
    </source>
</evidence>
<dbReference type="PANTHER" id="PTHR43776:SF7">
    <property type="entry name" value="D,D-DIPEPTIDE TRANSPORT ATP-BINDING PROTEIN DDPF-RELATED"/>
    <property type="match status" value="1"/>
</dbReference>
<feature type="domain" description="ABC transporter" evidence="5">
    <location>
        <begin position="9"/>
        <end position="547"/>
    </location>
</feature>
<dbReference type="GO" id="GO:0005524">
    <property type="term" value="F:ATP binding"/>
    <property type="evidence" value="ECO:0007669"/>
    <property type="project" value="UniProtKB-KW"/>
</dbReference>
<dbReference type="Gene3D" id="3.40.50.300">
    <property type="entry name" value="P-loop containing nucleotide triphosphate hydrolases"/>
    <property type="match status" value="2"/>
</dbReference>
<keyword evidence="7" id="KW-1185">Reference proteome</keyword>
<dbReference type="InterPro" id="IPR013563">
    <property type="entry name" value="Oligopep_ABC_C"/>
</dbReference>
<evidence type="ECO:0000256" key="4">
    <source>
        <dbReference type="ARBA" id="ARBA00022840"/>
    </source>
</evidence>
<gene>
    <name evidence="6" type="primary">oppF</name>
    <name evidence="6" type="ORF">MPUT9231_0780</name>
</gene>
<protein>
    <submittedName>
        <fullName evidence="6">Oligopeptide ABC transporter, ATP-binding component</fullName>
    </submittedName>
</protein>
<dbReference type="EMBL" id="CP004357">
    <property type="protein sequence ID" value="AGJ90532.1"/>
    <property type="molecule type" value="Genomic_DNA"/>
</dbReference>
<evidence type="ECO:0000256" key="2">
    <source>
        <dbReference type="ARBA" id="ARBA00022448"/>
    </source>
</evidence>
<dbReference type="PROSITE" id="PS50893">
    <property type="entry name" value="ABC_TRANSPORTER_2"/>
    <property type="match status" value="1"/>
</dbReference>
<accession>M9WBM0</accession>
<keyword evidence="2" id="KW-0813">Transport</keyword>
<dbReference type="Pfam" id="PF08352">
    <property type="entry name" value="oligo_HPY"/>
    <property type="match status" value="1"/>
</dbReference>
<keyword evidence="4 6" id="KW-0067">ATP-binding</keyword>
<name>M9WBM0_9MOLU</name>
<dbReference type="SMART" id="SM00382">
    <property type="entry name" value="AAA"/>
    <property type="match status" value="1"/>
</dbReference>